<organism evidence="3 4">
    <name type="scientific">Acrocarpospora pleiomorpha</name>
    <dbReference type="NCBI Taxonomy" id="90975"/>
    <lineage>
        <taxon>Bacteria</taxon>
        <taxon>Bacillati</taxon>
        <taxon>Actinomycetota</taxon>
        <taxon>Actinomycetes</taxon>
        <taxon>Streptosporangiales</taxon>
        <taxon>Streptosporangiaceae</taxon>
        <taxon>Acrocarpospora</taxon>
    </lineage>
</organism>
<keyword evidence="2" id="KW-1133">Transmembrane helix</keyword>
<evidence type="ECO:0000256" key="2">
    <source>
        <dbReference type="SAM" id="Phobius"/>
    </source>
</evidence>
<evidence type="ECO:0000313" key="4">
    <source>
        <dbReference type="Proteomes" id="UP000377595"/>
    </source>
</evidence>
<keyword evidence="4" id="KW-1185">Reference proteome</keyword>
<gene>
    <name evidence="3" type="ORF">Aple_051910</name>
</gene>
<dbReference type="EMBL" id="BLAF01000029">
    <property type="protein sequence ID" value="GES22294.1"/>
    <property type="molecule type" value="Genomic_DNA"/>
</dbReference>
<evidence type="ECO:0000256" key="1">
    <source>
        <dbReference type="SAM" id="Coils"/>
    </source>
</evidence>
<accession>A0A5M3XM09</accession>
<dbReference type="RefSeq" id="WP_155347239.1">
    <property type="nucleotide sequence ID" value="NZ_BLAF01000029.1"/>
</dbReference>
<feature type="transmembrane region" description="Helical" evidence="2">
    <location>
        <begin position="175"/>
        <end position="192"/>
    </location>
</feature>
<dbReference type="OrthoDB" id="3425023at2"/>
<name>A0A5M3XM09_9ACTN</name>
<reference evidence="3 4" key="1">
    <citation type="submission" date="2019-10" db="EMBL/GenBank/DDBJ databases">
        <title>Whole genome shotgun sequence of Acrocarpospora pleiomorpha NBRC 16267.</title>
        <authorList>
            <person name="Ichikawa N."/>
            <person name="Kimura A."/>
            <person name="Kitahashi Y."/>
            <person name="Komaki H."/>
            <person name="Oguchi A."/>
        </authorList>
    </citation>
    <scope>NUCLEOTIDE SEQUENCE [LARGE SCALE GENOMIC DNA]</scope>
    <source>
        <strain evidence="3 4">NBRC 16267</strain>
    </source>
</reference>
<keyword evidence="2" id="KW-0472">Membrane</keyword>
<keyword evidence="1" id="KW-0175">Coiled coil</keyword>
<dbReference type="Proteomes" id="UP000377595">
    <property type="component" value="Unassembled WGS sequence"/>
</dbReference>
<keyword evidence="2" id="KW-0812">Transmembrane</keyword>
<feature type="coiled-coil region" evidence="1">
    <location>
        <begin position="356"/>
        <end position="383"/>
    </location>
</feature>
<evidence type="ECO:0000313" key="3">
    <source>
        <dbReference type="EMBL" id="GES22294.1"/>
    </source>
</evidence>
<proteinExistence type="predicted"/>
<dbReference type="AlphaFoldDB" id="A0A5M3XM09"/>
<protein>
    <submittedName>
        <fullName evidence="3">Uncharacterized protein</fullName>
    </submittedName>
</protein>
<comment type="caution">
    <text evidence="3">The sequence shown here is derived from an EMBL/GenBank/DDBJ whole genome shotgun (WGS) entry which is preliminary data.</text>
</comment>
<sequence>MGKVTVKGALRVAVKYEDRIPGDGMYVVGIDVAPGQYRCQSSGDGYWVRYPASMIGPVATRHQGEGTVSVVIEPDDTAFDSHMPADWVRVVVRRAGLPEPQRPERSGKRARTILDPDIPADTRKALLADPALVRHVRTGSPWSRYGSDKKDGWRAPMRFVLCLLTYFWVTPQLGVIQTALLLAVVLGVLSALRRARTLPRQRLAELAHANPGWFLVDQDFDDAGRVLVVRAQKAIRRVRKATVYQEGLLDAADHEVILPVEEWEIAKALSRVTRLRADQAQLLAGGVAAPVEEALAPMRETLDTVVASVTSRVEALERYAARVREADRLFQAHDQLRALADQADEYQDLLASTVRDDLAKGEIERLSRNLEQLRAALDESLVAARQAALEVSPGRN</sequence>